<dbReference type="OrthoDB" id="1427281at2759"/>
<dbReference type="KEGG" id="mcha:111024939"/>
<protein>
    <submittedName>
        <fullName evidence="2">Uncharacterized protein LOC111024939</fullName>
    </submittedName>
</protein>
<keyword evidence="1" id="KW-1185">Reference proteome</keyword>
<dbReference type="PANTHER" id="PTHR45749:SF35">
    <property type="entry name" value="AC-LIKE TRANSPOSASE-RELATED"/>
    <property type="match status" value="1"/>
</dbReference>
<name>A0A6J1DVW0_MOMCH</name>
<accession>A0A6J1DVW0</accession>
<gene>
    <name evidence="2" type="primary">LOC111024939</name>
</gene>
<dbReference type="RefSeq" id="XP_022158455.1">
    <property type="nucleotide sequence ID" value="XM_022302763.1"/>
</dbReference>
<feature type="non-terminal residue" evidence="2">
    <location>
        <position position="1"/>
    </location>
</feature>
<organism evidence="1 2">
    <name type="scientific">Momordica charantia</name>
    <name type="common">Bitter gourd</name>
    <name type="synonym">Balsam pear</name>
    <dbReference type="NCBI Taxonomy" id="3673"/>
    <lineage>
        <taxon>Eukaryota</taxon>
        <taxon>Viridiplantae</taxon>
        <taxon>Streptophyta</taxon>
        <taxon>Embryophyta</taxon>
        <taxon>Tracheophyta</taxon>
        <taxon>Spermatophyta</taxon>
        <taxon>Magnoliopsida</taxon>
        <taxon>eudicotyledons</taxon>
        <taxon>Gunneridae</taxon>
        <taxon>Pentapetalae</taxon>
        <taxon>rosids</taxon>
        <taxon>fabids</taxon>
        <taxon>Cucurbitales</taxon>
        <taxon>Cucurbitaceae</taxon>
        <taxon>Momordiceae</taxon>
        <taxon>Momordica</taxon>
    </lineage>
</organism>
<evidence type="ECO:0000313" key="1">
    <source>
        <dbReference type="Proteomes" id="UP000504603"/>
    </source>
</evidence>
<sequence>IVVVKNLAKNNLAFRGTNEKIYQKNNGNFLNLIEMIAEFDPIMQEHVRHIQNNEIHYHYLGHNIQNELIQPLGLEIKNTIIEKIKVKDTTGKGLFDVHINAIKDFKFDISNIRG</sequence>
<proteinExistence type="predicted"/>
<dbReference type="Proteomes" id="UP000504603">
    <property type="component" value="Unplaced"/>
</dbReference>
<dbReference type="AlphaFoldDB" id="A0A6J1DVW0"/>
<evidence type="ECO:0000313" key="2">
    <source>
        <dbReference type="RefSeq" id="XP_022158455.1"/>
    </source>
</evidence>
<dbReference type="GeneID" id="111024939"/>
<dbReference type="PANTHER" id="PTHR45749">
    <property type="match status" value="1"/>
</dbReference>
<reference evidence="2" key="1">
    <citation type="submission" date="2025-08" db="UniProtKB">
        <authorList>
            <consortium name="RefSeq"/>
        </authorList>
    </citation>
    <scope>IDENTIFICATION</scope>
    <source>
        <strain evidence="2">OHB3-1</strain>
    </source>
</reference>